<organism evidence="1 2">
    <name type="scientific">Streptomyces cinnabarinus</name>
    <dbReference type="NCBI Taxonomy" id="67287"/>
    <lineage>
        <taxon>Bacteria</taxon>
        <taxon>Bacillati</taxon>
        <taxon>Actinomycetota</taxon>
        <taxon>Actinomycetes</taxon>
        <taxon>Kitasatosporales</taxon>
        <taxon>Streptomycetaceae</taxon>
        <taxon>Streptomyces</taxon>
    </lineage>
</organism>
<evidence type="ECO:0008006" key="3">
    <source>
        <dbReference type="Google" id="ProtNLM"/>
    </source>
</evidence>
<reference evidence="1" key="1">
    <citation type="submission" date="2022-12" db="EMBL/GenBank/DDBJ databases">
        <authorList>
            <person name="Ruckert C."/>
            <person name="Busche T."/>
            <person name="Kalinowski J."/>
            <person name="Wittmann C."/>
        </authorList>
    </citation>
    <scope>NUCLEOTIDE SEQUENCE</scope>
    <source>
        <strain evidence="1">DSM 40467</strain>
    </source>
</reference>
<keyword evidence="2" id="KW-1185">Reference proteome</keyword>
<protein>
    <recommendedName>
        <fullName evidence="3">Indoleamine 2,3-dioxygenase</fullName>
    </recommendedName>
</protein>
<dbReference type="Proteomes" id="UP001164439">
    <property type="component" value="Chromosome"/>
</dbReference>
<name>A0ABY7KPQ2_9ACTN</name>
<sequence length="428" mass="48180">MLETANAWTLQHLPRLNTGILFQGAHYRTLIEAVRTQALPLLYAEPEAYSPRQAAQATVLLGMWGSACVRHAVEQRHTPAFDTTPVFDQLAIQGRPFRTYLGQVADRTGQGHPDRDTYVSYFHWNPPTIKVDFAGQHWHVPGVFADGQVRTHTGDPREVELLLFVKRAEAVELAANDLLEPLLTTEMPTQDTIERMTCAAGLLRVVHQLFADFTRAPAERRMSPEFFTDTWRQFTNHWEAGDFPPSGAADVEFIARDLIMGVDVPDYLSYIRRLFPALLPAGQQRLTRLIGATSLPNVVLARTGLDAQVLRDADRDKLAAVAAQHPQLAACYLLLAEHVRIATAHLNFARRFVFDLRRTRDDAGTPDTIVMSSRIGSTGIRESFMNELKNARRHHPLTAFERLPRNVLHTIVRAPEPRSPDDVVRTAR</sequence>
<gene>
    <name evidence="1" type="ORF">STRCI_008141</name>
</gene>
<evidence type="ECO:0000313" key="1">
    <source>
        <dbReference type="EMBL" id="WAZ26552.1"/>
    </source>
</evidence>
<dbReference type="EMBL" id="CP114413">
    <property type="protein sequence ID" value="WAZ26552.1"/>
    <property type="molecule type" value="Genomic_DNA"/>
</dbReference>
<dbReference type="RefSeq" id="WP_269664037.1">
    <property type="nucleotide sequence ID" value="NZ_CP114413.1"/>
</dbReference>
<dbReference type="Gene3D" id="1.20.58.480">
    <property type="match status" value="1"/>
</dbReference>
<accession>A0ABY7KPQ2</accession>
<evidence type="ECO:0000313" key="2">
    <source>
        <dbReference type="Proteomes" id="UP001164439"/>
    </source>
</evidence>
<proteinExistence type="predicted"/>